<evidence type="ECO:0000256" key="4">
    <source>
        <dbReference type="PROSITE-ProRule" id="PRU01360"/>
    </source>
</evidence>
<dbReference type="InterPro" id="IPR037066">
    <property type="entry name" value="Plug_dom_sf"/>
</dbReference>
<dbReference type="PANTHER" id="PTHR30442:SF0">
    <property type="entry name" value="FE(3+) DICITRATE TRANSPORT PROTEIN FECA"/>
    <property type="match status" value="1"/>
</dbReference>
<dbReference type="PANTHER" id="PTHR30442">
    <property type="entry name" value="IRON III DICITRATE TRANSPORT PROTEIN FECA"/>
    <property type="match status" value="1"/>
</dbReference>
<evidence type="ECO:0000313" key="8">
    <source>
        <dbReference type="Proteomes" id="UP000322977"/>
    </source>
</evidence>
<evidence type="ECO:0000256" key="1">
    <source>
        <dbReference type="ARBA" id="ARBA00022448"/>
    </source>
</evidence>
<dbReference type="InterPro" id="IPR011662">
    <property type="entry name" value="Secretin/TonB_short_N"/>
</dbReference>
<accession>A0A5D3J6A2</accession>
<keyword evidence="4" id="KW-0812">Transmembrane</keyword>
<feature type="chain" id="PRO_5022904008" evidence="5">
    <location>
        <begin position="34"/>
        <end position="171"/>
    </location>
</feature>
<feature type="domain" description="Secretin/TonB short N-terminal" evidence="6">
    <location>
        <begin position="56"/>
        <end position="107"/>
    </location>
</feature>
<keyword evidence="7" id="KW-0675">Receptor</keyword>
<dbReference type="PROSITE" id="PS52016">
    <property type="entry name" value="TONB_DEPENDENT_REC_3"/>
    <property type="match status" value="1"/>
</dbReference>
<protein>
    <submittedName>
        <fullName evidence="7">TonB-dependent siderophore receptor</fullName>
    </submittedName>
</protein>
<keyword evidence="5" id="KW-0732">Signal</keyword>
<evidence type="ECO:0000259" key="6">
    <source>
        <dbReference type="SMART" id="SM00965"/>
    </source>
</evidence>
<dbReference type="SMART" id="SM00965">
    <property type="entry name" value="STN"/>
    <property type="match status" value="1"/>
</dbReference>
<comment type="subcellular location">
    <subcellularLocation>
        <location evidence="4">Cell outer membrane</location>
        <topology evidence="4">Multi-pass membrane protein</topology>
    </subcellularLocation>
</comment>
<dbReference type="SUPFAM" id="SSF56935">
    <property type="entry name" value="Porins"/>
    <property type="match status" value="1"/>
</dbReference>
<keyword evidence="2 4" id="KW-0472">Membrane</keyword>
<evidence type="ECO:0000256" key="3">
    <source>
        <dbReference type="ARBA" id="ARBA00023237"/>
    </source>
</evidence>
<comment type="caution">
    <text evidence="7">The sequence shown here is derived from an EMBL/GenBank/DDBJ whole genome shotgun (WGS) entry which is preliminary data.</text>
</comment>
<keyword evidence="3 4" id="KW-0998">Cell outer membrane</keyword>
<dbReference type="GO" id="GO:0033214">
    <property type="term" value="P:siderophore-iron import into cell"/>
    <property type="evidence" value="ECO:0007669"/>
    <property type="project" value="TreeGrafter"/>
</dbReference>
<evidence type="ECO:0000256" key="2">
    <source>
        <dbReference type="ARBA" id="ARBA00023136"/>
    </source>
</evidence>
<dbReference type="Proteomes" id="UP000322977">
    <property type="component" value="Unassembled WGS sequence"/>
</dbReference>
<dbReference type="RefSeq" id="WP_187423744.1">
    <property type="nucleotide sequence ID" value="NZ_CAWOYW010000148.1"/>
</dbReference>
<dbReference type="AlphaFoldDB" id="A0A5D3J6A2"/>
<dbReference type="Gene3D" id="2.170.130.10">
    <property type="entry name" value="TonB-dependent receptor, plug domain"/>
    <property type="match status" value="1"/>
</dbReference>
<name>A0A5D3J6A2_KLEPN</name>
<dbReference type="EMBL" id="VSSY01000233">
    <property type="protein sequence ID" value="TYL65299.1"/>
    <property type="molecule type" value="Genomic_DNA"/>
</dbReference>
<feature type="signal peptide" evidence="5">
    <location>
        <begin position="1"/>
        <end position="33"/>
    </location>
</feature>
<sequence>MTPLRVFRKTTPLVNAIRLSLLPLAGLSFSAFAAQVDIAPGSLDKALNQYAAHSGITLSVDASLTRGKQSNGLHGDYDVESGLQQLLDGSGLQVKPLGNNSWTLETAPAPKEDALTVVGDWLGDARENDVFEHAGARDVIRREDFAKTGATTMREVLNRIPGVSAPENNGT</sequence>
<comment type="similarity">
    <text evidence="4">Belongs to the TonB-dependent receptor family.</text>
</comment>
<organism evidence="7 8">
    <name type="scientific">Klebsiella pneumoniae</name>
    <dbReference type="NCBI Taxonomy" id="573"/>
    <lineage>
        <taxon>Bacteria</taxon>
        <taxon>Pseudomonadati</taxon>
        <taxon>Pseudomonadota</taxon>
        <taxon>Gammaproteobacteria</taxon>
        <taxon>Enterobacterales</taxon>
        <taxon>Enterobacteriaceae</taxon>
        <taxon>Klebsiella/Raoultella group</taxon>
        <taxon>Klebsiella</taxon>
        <taxon>Klebsiella pneumoniae complex</taxon>
    </lineage>
</organism>
<dbReference type="Pfam" id="PF07660">
    <property type="entry name" value="STN"/>
    <property type="match status" value="1"/>
</dbReference>
<feature type="non-terminal residue" evidence="7">
    <location>
        <position position="171"/>
    </location>
</feature>
<evidence type="ECO:0000313" key="7">
    <source>
        <dbReference type="EMBL" id="TYL65299.1"/>
    </source>
</evidence>
<dbReference type="InterPro" id="IPR039426">
    <property type="entry name" value="TonB-dep_rcpt-like"/>
</dbReference>
<evidence type="ECO:0000256" key="5">
    <source>
        <dbReference type="SAM" id="SignalP"/>
    </source>
</evidence>
<keyword evidence="4" id="KW-1134">Transmembrane beta strand</keyword>
<dbReference type="Gene3D" id="3.55.50.30">
    <property type="match status" value="1"/>
</dbReference>
<proteinExistence type="inferred from homology"/>
<reference evidence="7 8" key="1">
    <citation type="submission" date="2019-08" db="EMBL/GenBank/DDBJ databases">
        <title>Phenotypic and genetic characterization of extended-spectrum b-lactamase-producing hypermucoviscous Klebsiella pneumoniae from Chile.</title>
        <authorList>
            <person name="Morales-Leon F."/>
            <person name="Caro C."/>
            <person name="Opazo-Capurro A."/>
            <person name="Lincopan N."/>
            <person name="Dominguez-Yevenes M."/>
            <person name="Lima C."/>
            <person name="Bello-Toledo H."/>
            <person name="Gonzalez-Rocha G."/>
        </authorList>
    </citation>
    <scope>NUCLEOTIDE SEQUENCE [LARGE SCALE GENOMIC DNA]</scope>
    <source>
        <strain evidence="7 8">UCO-494</strain>
    </source>
</reference>
<keyword evidence="1 4" id="KW-0813">Transport</keyword>
<dbReference type="GO" id="GO:0009279">
    <property type="term" value="C:cell outer membrane"/>
    <property type="evidence" value="ECO:0007669"/>
    <property type="project" value="UniProtKB-SubCell"/>
</dbReference>
<gene>
    <name evidence="7" type="ORF">FXN67_32730</name>
</gene>